<sequence>MPVSVILRSVPPRRPSGPGANSRRHIRKYLSIEKHTPRAVHTAALGRRLLHLFLFASTHVRADVSHR</sequence>
<dbReference type="Proteomes" id="UP000299102">
    <property type="component" value="Unassembled WGS sequence"/>
</dbReference>
<feature type="region of interest" description="Disordered" evidence="1">
    <location>
        <begin position="1"/>
        <end position="24"/>
    </location>
</feature>
<evidence type="ECO:0000256" key="1">
    <source>
        <dbReference type="SAM" id="MobiDB-lite"/>
    </source>
</evidence>
<organism evidence="2 3">
    <name type="scientific">Eumeta variegata</name>
    <name type="common">Bagworm moth</name>
    <name type="synonym">Eumeta japonica</name>
    <dbReference type="NCBI Taxonomy" id="151549"/>
    <lineage>
        <taxon>Eukaryota</taxon>
        <taxon>Metazoa</taxon>
        <taxon>Ecdysozoa</taxon>
        <taxon>Arthropoda</taxon>
        <taxon>Hexapoda</taxon>
        <taxon>Insecta</taxon>
        <taxon>Pterygota</taxon>
        <taxon>Neoptera</taxon>
        <taxon>Endopterygota</taxon>
        <taxon>Lepidoptera</taxon>
        <taxon>Glossata</taxon>
        <taxon>Ditrysia</taxon>
        <taxon>Tineoidea</taxon>
        <taxon>Psychidae</taxon>
        <taxon>Oiketicinae</taxon>
        <taxon>Eumeta</taxon>
    </lineage>
</organism>
<comment type="caution">
    <text evidence="2">The sequence shown here is derived from an EMBL/GenBank/DDBJ whole genome shotgun (WGS) entry which is preliminary data.</text>
</comment>
<protein>
    <submittedName>
        <fullName evidence="2">Uncharacterized protein</fullName>
    </submittedName>
</protein>
<evidence type="ECO:0000313" key="2">
    <source>
        <dbReference type="EMBL" id="GBP00160.1"/>
    </source>
</evidence>
<evidence type="ECO:0000313" key="3">
    <source>
        <dbReference type="Proteomes" id="UP000299102"/>
    </source>
</evidence>
<dbReference type="EMBL" id="BGZK01003336">
    <property type="protein sequence ID" value="GBP00160.1"/>
    <property type="molecule type" value="Genomic_DNA"/>
</dbReference>
<reference evidence="2 3" key="1">
    <citation type="journal article" date="2019" name="Commun. Biol.">
        <title>The bagworm genome reveals a unique fibroin gene that provides high tensile strength.</title>
        <authorList>
            <person name="Kono N."/>
            <person name="Nakamura H."/>
            <person name="Ohtoshi R."/>
            <person name="Tomita M."/>
            <person name="Numata K."/>
            <person name="Arakawa K."/>
        </authorList>
    </citation>
    <scope>NUCLEOTIDE SEQUENCE [LARGE SCALE GENOMIC DNA]</scope>
</reference>
<accession>A0A4C1SGC3</accession>
<name>A0A4C1SGC3_EUMVA</name>
<dbReference type="AlphaFoldDB" id="A0A4C1SGC3"/>
<keyword evidence="3" id="KW-1185">Reference proteome</keyword>
<gene>
    <name evidence="2" type="ORF">EVAR_71068_1</name>
</gene>
<proteinExistence type="predicted"/>